<protein>
    <submittedName>
        <fullName evidence="2">Uncharacterized protein</fullName>
    </submittedName>
</protein>
<accession>A0ABQ7B129</accession>
<feature type="compositionally biased region" description="Polar residues" evidence="1">
    <location>
        <begin position="142"/>
        <end position="151"/>
    </location>
</feature>
<feature type="compositionally biased region" description="Basic and acidic residues" evidence="1">
    <location>
        <begin position="152"/>
        <end position="168"/>
    </location>
</feature>
<feature type="compositionally biased region" description="Basic and acidic residues" evidence="1">
    <location>
        <begin position="241"/>
        <end position="250"/>
    </location>
</feature>
<feature type="region of interest" description="Disordered" evidence="1">
    <location>
        <begin position="207"/>
        <end position="258"/>
    </location>
</feature>
<gene>
    <name evidence="2" type="ORF">DY000_02060052</name>
</gene>
<sequence>MGKVTSVRVVLAYGRGDLGAGHPRPWARGEMTSVETVLAYYRDLIQTDPLLDIPQFASAKNCINSVVTGFDSNNTWTRNPSYDENSFFDFHQARGHSTINSKVLGARLAAKLLAGELAEVASVKDLIDDSDRPLRNGKAPQLENSLQVNQSGEKRGRRQDEKGNDNSRHRVNMIIGGSQYCSDTISAIKAYERKAEMSVNSLTWLKSQQPERQSISHRKSLQTESKPRSYPKPITLVSNVSRDDIKKIRDPVSMSPRP</sequence>
<dbReference type="Proteomes" id="UP000266723">
    <property type="component" value="Unassembled WGS sequence"/>
</dbReference>
<name>A0ABQ7B129_BRACR</name>
<dbReference type="EMBL" id="QGKV02001556">
    <property type="protein sequence ID" value="KAF3519988.1"/>
    <property type="molecule type" value="Genomic_DNA"/>
</dbReference>
<proteinExistence type="predicted"/>
<keyword evidence="3" id="KW-1185">Reference proteome</keyword>
<evidence type="ECO:0000256" key="1">
    <source>
        <dbReference type="SAM" id="MobiDB-lite"/>
    </source>
</evidence>
<feature type="region of interest" description="Disordered" evidence="1">
    <location>
        <begin position="129"/>
        <end position="169"/>
    </location>
</feature>
<evidence type="ECO:0000313" key="3">
    <source>
        <dbReference type="Proteomes" id="UP000266723"/>
    </source>
</evidence>
<reference evidence="2 3" key="1">
    <citation type="journal article" date="2020" name="BMC Genomics">
        <title>Intraspecific diversification of the crop wild relative Brassica cretica Lam. using demographic model selection.</title>
        <authorList>
            <person name="Kioukis A."/>
            <person name="Michalopoulou V.A."/>
            <person name="Briers L."/>
            <person name="Pirintsos S."/>
            <person name="Studholme D.J."/>
            <person name="Pavlidis P."/>
            <person name="Sarris P.F."/>
        </authorList>
    </citation>
    <scope>NUCLEOTIDE SEQUENCE [LARGE SCALE GENOMIC DNA]</scope>
    <source>
        <strain evidence="3">cv. PFS-1207/04</strain>
    </source>
</reference>
<comment type="caution">
    <text evidence="2">The sequence shown here is derived from an EMBL/GenBank/DDBJ whole genome shotgun (WGS) entry which is preliminary data.</text>
</comment>
<organism evidence="2 3">
    <name type="scientific">Brassica cretica</name>
    <name type="common">Mustard</name>
    <dbReference type="NCBI Taxonomy" id="69181"/>
    <lineage>
        <taxon>Eukaryota</taxon>
        <taxon>Viridiplantae</taxon>
        <taxon>Streptophyta</taxon>
        <taxon>Embryophyta</taxon>
        <taxon>Tracheophyta</taxon>
        <taxon>Spermatophyta</taxon>
        <taxon>Magnoliopsida</taxon>
        <taxon>eudicotyledons</taxon>
        <taxon>Gunneridae</taxon>
        <taxon>Pentapetalae</taxon>
        <taxon>rosids</taxon>
        <taxon>malvids</taxon>
        <taxon>Brassicales</taxon>
        <taxon>Brassicaceae</taxon>
        <taxon>Brassiceae</taxon>
        <taxon>Brassica</taxon>
    </lineage>
</organism>
<evidence type="ECO:0000313" key="2">
    <source>
        <dbReference type="EMBL" id="KAF3519988.1"/>
    </source>
</evidence>